<gene>
    <name evidence="4" type="ordered locus">RPE_3239</name>
</gene>
<sequence>MTMRDEARRGSAGLPNAGDDGPPPDRSGEFATLEREAYDWVMRFKTGEAGSADLAALRRWSQSSPAHLAAYDRISRAWIGLGAVAQDLAGGNSAVRFPRTAPVSRRALIGGALAASAAGAALALHPPLGFWPSWPEFAADFRTAIGEQRHVAIDDVGIEMNTRTSIALRPSAGATRRIELIAGEAAMSIPREGVLMVEAGDGRVVATRARFNIRHDNRQVRVTCLDGDLRVECGGDARVLEPGRQVLYTDRGFGQAVAVDASAVTAWQGGLVIFRSTPISEVVEEINRYRPGRVILTNRDLGRRQLNARFRIAEIDQVVGQIEQIFGARATALPGGILLLG</sequence>
<name>Q07LL1_RHOP5</name>
<dbReference type="STRING" id="316055.RPE_3239"/>
<dbReference type="Pfam" id="PF04773">
    <property type="entry name" value="FecR"/>
    <property type="match status" value="1"/>
</dbReference>
<evidence type="ECO:0000259" key="2">
    <source>
        <dbReference type="Pfam" id="PF04773"/>
    </source>
</evidence>
<evidence type="ECO:0000259" key="3">
    <source>
        <dbReference type="Pfam" id="PF16220"/>
    </source>
</evidence>
<dbReference type="AlphaFoldDB" id="Q07LL1"/>
<dbReference type="PANTHER" id="PTHR30273:SF2">
    <property type="entry name" value="PROTEIN FECR"/>
    <property type="match status" value="1"/>
</dbReference>
<dbReference type="EMBL" id="CP000463">
    <property type="protein sequence ID" value="ABJ07173.1"/>
    <property type="molecule type" value="Genomic_DNA"/>
</dbReference>
<dbReference type="eggNOG" id="COG3712">
    <property type="taxonomic scope" value="Bacteria"/>
</dbReference>
<organism evidence="4">
    <name type="scientific">Rhodopseudomonas palustris (strain BisA53)</name>
    <dbReference type="NCBI Taxonomy" id="316055"/>
    <lineage>
        <taxon>Bacteria</taxon>
        <taxon>Pseudomonadati</taxon>
        <taxon>Pseudomonadota</taxon>
        <taxon>Alphaproteobacteria</taxon>
        <taxon>Hyphomicrobiales</taxon>
        <taxon>Nitrobacteraceae</taxon>
        <taxon>Rhodopseudomonas</taxon>
    </lineage>
</organism>
<proteinExistence type="predicted"/>
<protein>
    <submittedName>
        <fullName evidence="4">Putative FecR</fullName>
    </submittedName>
</protein>
<evidence type="ECO:0000256" key="1">
    <source>
        <dbReference type="SAM" id="MobiDB-lite"/>
    </source>
</evidence>
<dbReference type="InterPro" id="IPR012373">
    <property type="entry name" value="Ferrdict_sens_TM"/>
</dbReference>
<accession>Q07LL1</accession>
<dbReference type="InterPro" id="IPR032623">
    <property type="entry name" value="FecR_N"/>
</dbReference>
<dbReference type="KEGG" id="rpe:RPE_3239"/>
<dbReference type="PIRSF" id="PIRSF018266">
    <property type="entry name" value="FecR"/>
    <property type="match status" value="1"/>
</dbReference>
<dbReference type="PANTHER" id="PTHR30273">
    <property type="entry name" value="PERIPLASMIC SIGNAL SENSOR AND SIGMA FACTOR ACTIVATOR FECR-RELATED"/>
    <property type="match status" value="1"/>
</dbReference>
<feature type="domain" description="FecR protein" evidence="2">
    <location>
        <begin position="140"/>
        <end position="228"/>
    </location>
</feature>
<dbReference type="HOGENOM" id="CLU_050192_0_1_5"/>
<feature type="domain" description="FecR N-terminal" evidence="3">
    <location>
        <begin position="35"/>
        <end position="76"/>
    </location>
</feature>
<dbReference type="Pfam" id="PF16220">
    <property type="entry name" value="DUF4880"/>
    <property type="match status" value="1"/>
</dbReference>
<reference evidence="4" key="1">
    <citation type="submission" date="2006-09" db="EMBL/GenBank/DDBJ databases">
        <title>Complete sequence of Rhodopseudomonas palustris BisA53.</title>
        <authorList>
            <consortium name="US DOE Joint Genome Institute"/>
            <person name="Copeland A."/>
            <person name="Lucas S."/>
            <person name="Lapidus A."/>
            <person name="Barry K."/>
            <person name="Detter J.C."/>
            <person name="Glavina del Rio T."/>
            <person name="Hammon N."/>
            <person name="Israni S."/>
            <person name="Dalin E."/>
            <person name="Tice H."/>
            <person name="Pitluck S."/>
            <person name="Chain P."/>
            <person name="Malfatti S."/>
            <person name="Shin M."/>
            <person name="Vergez L."/>
            <person name="Schmutz J."/>
            <person name="Larimer F."/>
            <person name="Land M."/>
            <person name="Hauser L."/>
            <person name="Pelletier D.A."/>
            <person name="Kyrpides N."/>
            <person name="Kim E."/>
            <person name="Harwood C.S."/>
            <person name="Oda Y."/>
            <person name="Richardson P."/>
        </authorList>
    </citation>
    <scope>NUCLEOTIDE SEQUENCE [LARGE SCALE GENOMIC DNA]</scope>
    <source>
        <strain evidence="4">BisA53</strain>
    </source>
</reference>
<dbReference type="InterPro" id="IPR006860">
    <property type="entry name" value="FecR"/>
</dbReference>
<dbReference type="Gene3D" id="2.60.120.1440">
    <property type="match status" value="1"/>
</dbReference>
<dbReference type="Gene3D" id="3.55.50.30">
    <property type="match status" value="1"/>
</dbReference>
<evidence type="ECO:0000313" key="4">
    <source>
        <dbReference type="EMBL" id="ABJ07173.1"/>
    </source>
</evidence>
<feature type="region of interest" description="Disordered" evidence="1">
    <location>
        <begin position="1"/>
        <end position="29"/>
    </location>
</feature>
<dbReference type="GO" id="GO:0016989">
    <property type="term" value="F:sigma factor antagonist activity"/>
    <property type="evidence" value="ECO:0007669"/>
    <property type="project" value="TreeGrafter"/>
</dbReference>